<reference evidence="3" key="1">
    <citation type="submission" date="2021-02" db="EMBL/GenBank/DDBJ databases">
        <authorList>
            <person name="Nowell W R."/>
        </authorList>
    </citation>
    <scope>NUCLEOTIDE SEQUENCE</scope>
</reference>
<sequence>ESLEKIGGLEAQAIGILNYAQGVYHDRKYGVKIPLDKAIEKKLLDVELISQKRFEEYDLEL</sequence>
<dbReference type="EMBL" id="CAJOBI010181029">
    <property type="protein sequence ID" value="CAF4926299.1"/>
    <property type="molecule type" value="Genomic_DNA"/>
</dbReference>
<proteinExistence type="predicted"/>
<protein>
    <submittedName>
        <fullName evidence="3">Uncharacterized protein</fullName>
    </submittedName>
</protein>
<dbReference type="EMBL" id="CAJOBI010133874">
    <property type="protein sequence ID" value="CAF4737079.1"/>
    <property type="molecule type" value="Genomic_DNA"/>
</dbReference>
<feature type="non-terminal residue" evidence="3">
    <location>
        <position position="61"/>
    </location>
</feature>
<dbReference type="Proteomes" id="UP000676336">
    <property type="component" value="Unassembled WGS sequence"/>
</dbReference>
<gene>
    <name evidence="1" type="ORF">BYL167_LOCUS45273</name>
    <name evidence="2" type="ORF">SMN809_LOCUS44541</name>
    <name evidence="3" type="ORF">SMN809_LOCUS52966</name>
</gene>
<accession>A0A8S3CKM6</accession>
<organism evidence="3 4">
    <name type="scientific">Rotaria magnacalcarata</name>
    <dbReference type="NCBI Taxonomy" id="392030"/>
    <lineage>
        <taxon>Eukaryota</taxon>
        <taxon>Metazoa</taxon>
        <taxon>Spiralia</taxon>
        <taxon>Gnathifera</taxon>
        <taxon>Rotifera</taxon>
        <taxon>Eurotatoria</taxon>
        <taxon>Bdelloidea</taxon>
        <taxon>Philodinida</taxon>
        <taxon>Philodinidae</taxon>
        <taxon>Rotaria</taxon>
    </lineage>
</organism>
<evidence type="ECO:0000313" key="1">
    <source>
        <dbReference type="EMBL" id="CAF4731088.1"/>
    </source>
</evidence>
<name>A0A8S3CKM6_9BILA</name>
<evidence type="ECO:0000313" key="4">
    <source>
        <dbReference type="Proteomes" id="UP000676336"/>
    </source>
</evidence>
<dbReference type="Proteomes" id="UP000681967">
    <property type="component" value="Unassembled WGS sequence"/>
</dbReference>
<comment type="caution">
    <text evidence="3">The sequence shown here is derived from an EMBL/GenBank/DDBJ whole genome shotgun (WGS) entry which is preliminary data.</text>
</comment>
<feature type="non-terminal residue" evidence="3">
    <location>
        <position position="1"/>
    </location>
</feature>
<evidence type="ECO:0000313" key="3">
    <source>
        <dbReference type="EMBL" id="CAF4926299.1"/>
    </source>
</evidence>
<evidence type="ECO:0000313" key="2">
    <source>
        <dbReference type="EMBL" id="CAF4737079.1"/>
    </source>
</evidence>
<dbReference type="AlphaFoldDB" id="A0A8S3CKM6"/>
<dbReference type="EMBL" id="CAJOBH010125100">
    <property type="protein sequence ID" value="CAF4731088.1"/>
    <property type="molecule type" value="Genomic_DNA"/>
</dbReference>